<name>A0ABS7K146_9BACI</name>
<evidence type="ECO:0000256" key="1">
    <source>
        <dbReference type="ARBA" id="ARBA00023157"/>
    </source>
</evidence>
<comment type="caution">
    <text evidence="3">The sequence shown here is derived from an EMBL/GenBank/DDBJ whole genome shotgun (WGS) entry which is preliminary data.</text>
</comment>
<dbReference type="EMBL" id="JACWFH010000007">
    <property type="protein sequence ID" value="MBY0095982.1"/>
    <property type="molecule type" value="Genomic_DNA"/>
</dbReference>
<dbReference type="SUPFAM" id="SSF52833">
    <property type="entry name" value="Thioredoxin-like"/>
    <property type="match status" value="1"/>
</dbReference>
<reference evidence="3 4" key="1">
    <citation type="submission" date="2020-07" db="EMBL/GenBank/DDBJ databases">
        <title>Fungal Genomes of the International Space Station.</title>
        <authorList>
            <person name="Seuylemezian A."/>
            <person name="Singh N.K."/>
            <person name="Wood J."/>
            <person name="Venkateswaran K."/>
        </authorList>
    </citation>
    <scope>NUCLEOTIDE SEQUENCE [LARGE SCALE GENOMIC DNA]</scope>
    <source>
        <strain evidence="3 4">PL-B2</strain>
    </source>
</reference>
<dbReference type="InterPro" id="IPR000866">
    <property type="entry name" value="AhpC/TSA"/>
</dbReference>
<feature type="domain" description="Alkyl hydroperoxide reductase subunit C/ Thiol specific antioxidant" evidence="2">
    <location>
        <begin position="7"/>
        <end position="47"/>
    </location>
</feature>
<gene>
    <name evidence="3" type="ORF">H0185_04075</name>
</gene>
<evidence type="ECO:0000313" key="4">
    <source>
        <dbReference type="Proteomes" id="UP000769780"/>
    </source>
</evidence>
<accession>A0ABS7K146</accession>
<protein>
    <submittedName>
        <fullName evidence="3">Redoxin domain-containing protein</fullName>
    </submittedName>
</protein>
<evidence type="ECO:0000313" key="3">
    <source>
        <dbReference type="EMBL" id="MBY0095982.1"/>
    </source>
</evidence>
<proteinExistence type="predicted"/>
<sequence>MENFLKIGDHAPDFSLPATKQEQITLADYRGKLNIVVAFYGMDFTPG</sequence>
<evidence type="ECO:0000259" key="2">
    <source>
        <dbReference type="Pfam" id="PF00578"/>
    </source>
</evidence>
<dbReference type="Proteomes" id="UP000769780">
    <property type="component" value="Unassembled WGS sequence"/>
</dbReference>
<organism evidence="3 4">
    <name type="scientific">Mesobacillus maritimus</name>
    <dbReference type="NCBI Taxonomy" id="1643336"/>
    <lineage>
        <taxon>Bacteria</taxon>
        <taxon>Bacillati</taxon>
        <taxon>Bacillota</taxon>
        <taxon>Bacilli</taxon>
        <taxon>Bacillales</taxon>
        <taxon>Bacillaceae</taxon>
        <taxon>Mesobacillus</taxon>
    </lineage>
</organism>
<dbReference type="Gene3D" id="3.40.30.10">
    <property type="entry name" value="Glutaredoxin"/>
    <property type="match status" value="1"/>
</dbReference>
<keyword evidence="1" id="KW-1015">Disulfide bond</keyword>
<dbReference type="InterPro" id="IPR036249">
    <property type="entry name" value="Thioredoxin-like_sf"/>
</dbReference>
<keyword evidence="4" id="KW-1185">Reference proteome</keyword>
<dbReference type="Pfam" id="PF00578">
    <property type="entry name" value="AhpC-TSA"/>
    <property type="match status" value="1"/>
</dbReference>